<dbReference type="STRING" id="869209.Tresu_0629"/>
<dbReference type="GO" id="GO:0043565">
    <property type="term" value="F:sequence-specific DNA binding"/>
    <property type="evidence" value="ECO:0007669"/>
    <property type="project" value="InterPro"/>
</dbReference>
<dbReference type="Pfam" id="PF12833">
    <property type="entry name" value="HTH_18"/>
    <property type="match status" value="1"/>
</dbReference>
<dbReference type="RefSeq" id="WP_013700877.1">
    <property type="nucleotide sequence ID" value="NC_015385.1"/>
</dbReference>
<reference evidence="6" key="2">
    <citation type="submission" date="2011-04" db="EMBL/GenBank/DDBJ databases">
        <title>The complete genome of chromosome of Treponema succinifaciens DSM 2489.</title>
        <authorList>
            <person name="Lucas S."/>
            <person name="Copeland A."/>
            <person name="Lapidus A."/>
            <person name="Bruce D."/>
            <person name="Goodwin L."/>
            <person name="Pitluck S."/>
            <person name="Peters L."/>
            <person name="Kyrpides N."/>
            <person name="Mavromatis K."/>
            <person name="Ivanova N."/>
            <person name="Ovchinnikova G."/>
            <person name="Teshima H."/>
            <person name="Detter J.C."/>
            <person name="Tapia R."/>
            <person name="Han C."/>
            <person name="Land M."/>
            <person name="Hauser L."/>
            <person name="Markowitz V."/>
            <person name="Cheng J.-F."/>
            <person name="Hugenholtz P."/>
            <person name="Woyke T."/>
            <person name="Wu D."/>
            <person name="Gronow S."/>
            <person name="Wellnitz S."/>
            <person name="Brambilla E."/>
            <person name="Klenk H.-P."/>
            <person name="Eisen J.A."/>
        </authorList>
    </citation>
    <scope>NUCLEOTIDE SEQUENCE [LARGE SCALE GENOMIC DNA]</scope>
    <source>
        <strain evidence="6">ATCC 33096 / DSM 2489 / 6091</strain>
    </source>
</reference>
<protein>
    <submittedName>
        <fullName evidence="5">Transcriptional regulator, AraC family</fullName>
    </submittedName>
</protein>
<evidence type="ECO:0000256" key="3">
    <source>
        <dbReference type="ARBA" id="ARBA00023163"/>
    </source>
</evidence>
<dbReference type="PRINTS" id="PR00032">
    <property type="entry name" value="HTHARAC"/>
</dbReference>
<dbReference type="InterPro" id="IPR018060">
    <property type="entry name" value="HTH_AraC"/>
</dbReference>
<dbReference type="Proteomes" id="UP000006852">
    <property type="component" value="Chromosome"/>
</dbReference>
<keyword evidence="2" id="KW-0238">DNA-binding</keyword>
<dbReference type="EMBL" id="CP002631">
    <property type="protein sequence ID" value="AEB13570.1"/>
    <property type="molecule type" value="Genomic_DNA"/>
</dbReference>
<dbReference type="InterPro" id="IPR020449">
    <property type="entry name" value="Tscrpt_reg_AraC-type_HTH"/>
</dbReference>
<dbReference type="HOGENOM" id="CLU_1114305_0_0_12"/>
<dbReference type="InterPro" id="IPR009057">
    <property type="entry name" value="Homeodomain-like_sf"/>
</dbReference>
<feature type="domain" description="HTH araC/xylS-type" evidence="4">
    <location>
        <begin position="132"/>
        <end position="230"/>
    </location>
</feature>
<dbReference type="PROSITE" id="PS01124">
    <property type="entry name" value="HTH_ARAC_FAMILY_2"/>
    <property type="match status" value="1"/>
</dbReference>
<dbReference type="SUPFAM" id="SSF46689">
    <property type="entry name" value="Homeodomain-like"/>
    <property type="match status" value="2"/>
</dbReference>
<dbReference type="eggNOG" id="COG2207">
    <property type="taxonomic scope" value="Bacteria"/>
</dbReference>
<evidence type="ECO:0000256" key="2">
    <source>
        <dbReference type="ARBA" id="ARBA00023125"/>
    </source>
</evidence>
<reference evidence="5 6" key="1">
    <citation type="journal article" date="2011" name="Stand. Genomic Sci.">
        <title>Complete genome sequence of Treponema succinifaciens type strain (6091).</title>
        <authorList>
            <person name="Han C."/>
            <person name="Gronow S."/>
            <person name="Teshima H."/>
            <person name="Lapidus A."/>
            <person name="Nolan M."/>
            <person name="Lucas S."/>
            <person name="Hammon N."/>
            <person name="Deshpande S."/>
            <person name="Cheng J.F."/>
            <person name="Zeytun A."/>
            <person name="Tapia R."/>
            <person name="Goodwin L."/>
            <person name="Pitluck S."/>
            <person name="Liolios K."/>
            <person name="Pagani I."/>
            <person name="Ivanova N."/>
            <person name="Mavromatis K."/>
            <person name="Mikhailova N."/>
            <person name="Huntemann M."/>
            <person name="Pati A."/>
            <person name="Chen A."/>
            <person name="Palaniappan K."/>
            <person name="Land M."/>
            <person name="Hauser L."/>
            <person name="Brambilla E.M."/>
            <person name="Rohde M."/>
            <person name="Goker M."/>
            <person name="Woyke T."/>
            <person name="Bristow J."/>
            <person name="Eisen J.A."/>
            <person name="Markowitz V."/>
            <person name="Hugenholtz P."/>
            <person name="Kyrpides N.C."/>
            <person name="Klenk H.P."/>
            <person name="Detter J.C."/>
        </authorList>
    </citation>
    <scope>NUCLEOTIDE SEQUENCE [LARGE SCALE GENOMIC DNA]</scope>
    <source>
        <strain evidence="6">ATCC 33096 / DSM 2489 / 6091</strain>
    </source>
</reference>
<keyword evidence="1" id="KW-0805">Transcription regulation</keyword>
<dbReference type="SMART" id="SM00342">
    <property type="entry name" value="HTH_ARAC"/>
    <property type="match status" value="1"/>
</dbReference>
<sequence length="238" mass="26882">MIQWKPRKIIFIGNQTPLLKILAKENETEVISSVTFLSTLATRFAPDLIVFDSIQDADILEVRKNEKLIFVPVLITAENFKELNNLNSISDFSNVIICNQSVSQSSQFVERLKNLMSKKQPVLPSRTGSIVKYAILYMNKNLSKKISRNTLADQVGVDPDYLTRIFHKEMGIGISAYLNLFRLEESHKLLSLTGMKIQDIAKECGFSNPAYFINSYRARFGISPGTVRKEGLSPVNAF</sequence>
<dbReference type="OrthoDB" id="9799345at2"/>
<evidence type="ECO:0000259" key="4">
    <source>
        <dbReference type="PROSITE" id="PS01124"/>
    </source>
</evidence>
<dbReference type="Gene3D" id="1.10.10.60">
    <property type="entry name" value="Homeodomain-like"/>
    <property type="match status" value="2"/>
</dbReference>
<evidence type="ECO:0000313" key="6">
    <source>
        <dbReference type="Proteomes" id="UP000006852"/>
    </source>
</evidence>
<keyword evidence="3" id="KW-0804">Transcription</keyword>
<dbReference type="PANTHER" id="PTHR43280">
    <property type="entry name" value="ARAC-FAMILY TRANSCRIPTIONAL REGULATOR"/>
    <property type="match status" value="1"/>
</dbReference>
<dbReference type="GO" id="GO:0003700">
    <property type="term" value="F:DNA-binding transcription factor activity"/>
    <property type="evidence" value="ECO:0007669"/>
    <property type="project" value="InterPro"/>
</dbReference>
<gene>
    <name evidence="5" type="ordered locus">Tresu_0629</name>
</gene>
<keyword evidence="6" id="KW-1185">Reference proteome</keyword>
<proteinExistence type="predicted"/>
<dbReference type="KEGG" id="tsu:Tresu_0629"/>
<organism evidence="5 6">
    <name type="scientific">Treponema succinifaciens (strain ATCC 33096 / DSM 2489 / 6091)</name>
    <dbReference type="NCBI Taxonomy" id="869209"/>
    <lineage>
        <taxon>Bacteria</taxon>
        <taxon>Pseudomonadati</taxon>
        <taxon>Spirochaetota</taxon>
        <taxon>Spirochaetia</taxon>
        <taxon>Spirochaetales</taxon>
        <taxon>Treponemataceae</taxon>
        <taxon>Treponema</taxon>
    </lineage>
</organism>
<dbReference type="PANTHER" id="PTHR43280:SF2">
    <property type="entry name" value="HTH-TYPE TRANSCRIPTIONAL REGULATOR EXSA"/>
    <property type="match status" value="1"/>
</dbReference>
<dbReference type="AlphaFoldDB" id="F2NUK7"/>
<dbReference type="GeneID" id="302997829"/>
<accession>F2NUK7</accession>
<evidence type="ECO:0000313" key="5">
    <source>
        <dbReference type="EMBL" id="AEB13570.1"/>
    </source>
</evidence>
<name>F2NUK7_TRES6</name>
<evidence type="ECO:0000256" key="1">
    <source>
        <dbReference type="ARBA" id="ARBA00023015"/>
    </source>
</evidence>